<dbReference type="Pfam" id="PF00069">
    <property type="entry name" value="Pkinase"/>
    <property type="match status" value="1"/>
</dbReference>
<dbReference type="InterPro" id="IPR000719">
    <property type="entry name" value="Prot_kinase_dom"/>
</dbReference>
<keyword evidence="3" id="KW-0547">Nucleotide-binding</keyword>
<dbReference type="GO" id="GO:0005524">
    <property type="term" value="F:ATP binding"/>
    <property type="evidence" value="ECO:0007669"/>
    <property type="project" value="UniProtKB-KW"/>
</dbReference>
<keyword evidence="8" id="KW-1185">Reference proteome</keyword>
<evidence type="ECO:0000256" key="1">
    <source>
        <dbReference type="ARBA" id="ARBA00022527"/>
    </source>
</evidence>
<reference evidence="7" key="1">
    <citation type="submission" date="2023-04" db="EMBL/GenBank/DDBJ databases">
        <title>Phytophthora lilii NBRC 32176.</title>
        <authorList>
            <person name="Ichikawa N."/>
            <person name="Sato H."/>
            <person name="Tonouchi N."/>
        </authorList>
    </citation>
    <scope>NUCLEOTIDE SEQUENCE</scope>
    <source>
        <strain evidence="7">NBRC 32176</strain>
    </source>
</reference>
<evidence type="ECO:0000259" key="6">
    <source>
        <dbReference type="PROSITE" id="PS50011"/>
    </source>
</evidence>
<evidence type="ECO:0000313" key="7">
    <source>
        <dbReference type="EMBL" id="GMF09591.1"/>
    </source>
</evidence>
<dbReference type="GO" id="GO:0004674">
    <property type="term" value="F:protein serine/threonine kinase activity"/>
    <property type="evidence" value="ECO:0007669"/>
    <property type="project" value="UniProtKB-KW"/>
</dbReference>
<accession>A0A9W6TAG1</accession>
<evidence type="ECO:0000256" key="3">
    <source>
        <dbReference type="ARBA" id="ARBA00022741"/>
    </source>
</evidence>
<dbReference type="SMART" id="SM00220">
    <property type="entry name" value="S_TKc"/>
    <property type="match status" value="1"/>
</dbReference>
<dbReference type="GO" id="GO:0005634">
    <property type="term" value="C:nucleus"/>
    <property type="evidence" value="ECO:0007669"/>
    <property type="project" value="TreeGrafter"/>
</dbReference>
<keyword evidence="4" id="KW-0418">Kinase</keyword>
<dbReference type="InterPro" id="IPR011009">
    <property type="entry name" value="Kinase-like_dom_sf"/>
</dbReference>
<evidence type="ECO:0000256" key="4">
    <source>
        <dbReference type="ARBA" id="ARBA00022777"/>
    </source>
</evidence>
<evidence type="ECO:0000313" key="8">
    <source>
        <dbReference type="Proteomes" id="UP001165083"/>
    </source>
</evidence>
<dbReference type="SUPFAM" id="SSF56112">
    <property type="entry name" value="Protein kinase-like (PK-like)"/>
    <property type="match status" value="1"/>
</dbReference>
<protein>
    <submittedName>
        <fullName evidence="7">Unnamed protein product</fullName>
    </submittedName>
</protein>
<proteinExistence type="predicted"/>
<dbReference type="PROSITE" id="PS50011">
    <property type="entry name" value="PROTEIN_KINASE_DOM"/>
    <property type="match status" value="1"/>
</dbReference>
<evidence type="ECO:0000256" key="2">
    <source>
        <dbReference type="ARBA" id="ARBA00022679"/>
    </source>
</evidence>
<dbReference type="OrthoDB" id="125413at2759"/>
<dbReference type="Proteomes" id="UP001165083">
    <property type="component" value="Unassembled WGS sequence"/>
</dbReference>
<dbReference type="AlphaFoldDB" id="A0A9W6TAG1"/>
<keyword evidence="1" id="KW-0723">Serine/threonine-protein kinase</keyword>
<dbReference type="Gene3D" id="1.10.510.10">
    <property type="entry name" value="Transferase(Phosphotransferase) domain 1"/>
    <property type="match status" value="1"/>
</dbReference>
<name>A0A9W6TAG1_9STRA</name>
<keyword evidence="2" id="KW-0808">Transferase</keyword>
<dbReference type="EMBL" id="BSXW01000013">
    <property type="protein sequence ID" value="GMF09591.1"/>
    <property type="molecule type" value="Genomic_DNA"/>
</dbReference>
<keyword evidence="5" id="KW-0067">ATP-binding</keyword>
<organism evidence="7 8">
    <name type="scientific">Phytophthora lilii</name>
    <dbReference type="NCBI Taxonomy" id="2077276"/>
    <lineage>
        <taxon>Eukaryota</taxon>
        <taxon>Sar</taxon>
        <taxon>Stramenopiles</taxon>
        <taxon>Oomycota</taxon>
        <taxon>Peronosporomycetes</taxon>
        <taxon>Peronosporales</taxon>
        <taxon>Peronosporaceae</taxon>
        <taxon>Phytophthora</taxon>
    </lineage>
</organism>
<gene>
    <name evidence="7" type="ORF">Plil01_000048200</name>
</gene>
<dbReference type="PANTHER" id="PTHR24345">
    <property type="entry name" value="SERINE/THREONINE-PROTEIN KINASE PLK"/>
    <property type="match status" value="1"/>
</dbReference>
<evidence type="ECO:0000256" key="5">
    <source>
        <dbReference type="ARBA" id="ARBA00022840"/>
    </source>
</evidence>
<comment type="caution">
    <text evidence="7">The sequence shown here is derived from an EMBL/GenBank/DDBJ whole genome shotgun (WGS) entry which is preliminary data.</text>
</comment>
<dbReference type="PANTHER" id="PTHR24345:SF91">
    <property type="entry name" value="SERINE_THREONINE-PROTEIN KINASE PLK4"/>
    <property type="match status" value="1"/>
</dbReference>
<sequence>MKQIFAGVDYLHNQLRIAHRDLSLENVLLQTGECKISDFGLSVGVSARCVDQAGKDYYLAPEVVAGVEYDPVKADIWSLGIMWFILLTGSPLVSLASQQYEVFVALAQCGVTAVFSSWGFDEKLSAAVVDLIARMLKIDPADRISLINILMHPEQNHNT</sequence>
<feature type="domain" description="Protein kinase" evidence="6">
    <location>
        <begin position="1"/>
        <end position="155"/>
    </location>
</feature>